<proteinExistence type="predicted"/>
<protein>
    <submittedName>
        <fullName evidence="2">Uncharacterized protein</fullName>
    </submittedName>
</protein>
<evidence type="ECO:0000256" key="1">
    <source>
        <dbReference type="SAM" id="Phobius"/>
    </source>
</evidence>
<name>A0A7G9Z151_9EURY</name>
<feature type="transmembrane region" description="Helical" evidence="1">
    <location>
        <begin position="41"/>
        <end position="60"/>
    </location>
</feature>
<keyword evidence="1" id="KW-0472">Membrane</keyword>
<accession>A0A7G9Z151</accession>
<feature type="transmembrane region" description="Helical" evidence="1">
    <location>
        <begin position="12"/>
        <end position="35"/>
    </location>
</feature>
<gene>
    <name evidence="2" type="ORF">OHMBFCMF_00004</name>
</gene>
<dbReference type="EMBL" id="MT631557">
    <property type="protein sequence ID" value="QNO53985.1"/>
    <property type="molecule type" value="Genomic_DNA"/>
</dbReference>
<dbReference type="AlphaFoldDB" id="A0A7G9Z151"/>
<organism evidence="2">
    <name type="scientific">Candidatus Methanophagaceae archaeon ANME-1 ERB6</name>
    <dbReference type="NCBI Taxonomy" id="2759912"/>
    <lineage>
        <taxon>Archaea</taxon>
        <taxon>Methanobacteriati</taxon>
        <taxon>Methanobacteriota</taxon>
        <taxon>Stenosarchaea group</taxon>
        <taxon>Methanomicrobia</taxon>
        <taxon>Candidatus Methanophagales</taxon>
        <taxon>Candidatus Methanophagaceae</taxon>
    </lineage>
</organism>
<keyword evidence="1" id="KW-0812">Transmembrane</keyword>
<sequence length="66" mass="7688">MVERERIHDPYQYLFWSVVLIIGGLAWYLSIIGVINMPYRLVLPLFVMVIGFAILLIGILRIKRKG</sequence>
<evidence type="ECO:0000313" key="2">
    <source>
        <dbReference type="EMBL" id="QNO53985.1"/>
    </source>
</evidence>
<keyword evidence="1" id="KW-1133">Transmembrane helix</keyword>
<reference evidence="2" key="1">
    <citation type="submission" date="2020-06" db="EMBL/GenBank/DDBJ databases">
        <title>Unique genomic features of the anaerobic methanotrophic archaea.</title>
        <authorList>
            <person name="Chadwick G.L."/>
            <person name="Skennerton C.T."/>
            <person name="Laso-Perez R."/>
            <person name="Leu A.O."/>
            <person name="Speth D.R."/>
            <person name="Yu H."/>
            <person name="Morgan-Lang C."/>
            <person name="Hatzenpichler R."/>
            <person name="Goudeau D."/>
            <person name="Malmstrom R."/>
            <person name="Brazelton W.J."/>
            <person name="Woyke T."/>
            <person name="Hallam S.J."/>
            <person name="Tyson G.W."/>
            <person name="Wegener G."/>
            <person name="Boetius A."/>
            <person name="Orphan V."/>
        </authorList>
    </citation>
    <scope>NUCLEOTIDE SEQUENCE</scope>
</reference>